<evidence type="ECO:0000313" key="1">
    <source>
        <dbReference type="EMBL" id="MBB4642753.1"/>
    </source>
</evidence>
<accession>A0A840HXN0</accession>
<protein>
    <submittedName>
        <fullName evidence="1">Uncharacterized protein</fullName>
    </submittedName>
</protein>
<dbReference type="Proteomes" id="UP000575068">
    <property type="component" value="Unassembled WGS sequence"/>
</dbReference>
<proteinExistence type="predicted"/>
<dbReference type="AlphaFoldDB" id="A0A840HXN0"/>
<dbReference type="EMBL" id="JACHOV010000014">
    <property type="protein sequence ID" value="MBB4642753.1"/>
    <property type="molecule type" value="Genomic_DNA"/>
</dbReference>
<keyword evidence="2" id="KW-1185">Reference proteome</keyword>
<reference evidence="1 2" key="1">
    <citation type="submission" date="2020-08" db="EMBL/GenBank/DDBJ databases">
        <title>Genomic Encyclopedia of Type Strains, Phase IV (KMG-IV): sequencing the most valuable type-strain genomes for metagenomic binning, comparative biology and taxonomic classification.</title>
        <authorList>
            <person name="Goeker M."/>
        </authorList>
    </citation>
    <scope>NUCLEOTIDE SEQUENCE [LARGE SCALE GENOMIC DNA]</scope>
    <source>
        <strain evidence="1 2">DSM 7465</strain>
    </source>
</reference>
<comment type="caution">
    <text evidence="1">The sequence shown here is derived from an EMBL/GenBank/DDBJ whole genome shotgun (WGS) entry which is preliminary data.</text>
</comment>
<gene>
    <name evidence="1" type="ORF">HNQ99_003089</name>
</gene>
<dbReference type="RefSeq" id="WP_184477114.1">
    <property type="nucleotide sequence ID" value="NZ_JACHOV010000014.1"/>
</dbReference>
<sequence>MSEAPPVQSLAAFAKALGLVTMAEARGHIHAGLRCAPPTKRFRRWYEAETCRLLAEADQTTRAYGAAIEAGTVAAPPRATLEQIAEGHPDLASTHAARRVIEKRRARRKAERMDHDANAQS</sequence>
<organism evidence="1 2">
    <name type="scientific">Rhizorhapis suberifaciens</name>
    <name type="common">corky root of lettuce</name>
    <dbReference type="NCBI Taxonomy" id="13656"/>
    <lineage>
        <taxon>Bacteria</taxon>
        <taxon>Pseudomonadati</taxon>
        <taxon>Pseudomonadota</taxon>
        <taxon>Alphaproteobacteria</taxon>
        <taxon>Sphingomonadales</taxon>
        <taxon>Sphingomonadaceae</taxon>
        <taxon>Rhizorhapis</taxon>
    </lineage>
</organism>
<evidence type="ECO:0000313" key="2">
    <source>
        <dbReference type="Proteomes" id="UP000575068"/>
    </source>
</evidence>
<name>A0A840HXN0_9SPHN</name>